<gene>
    <name evidence="2" type="ORF">SAMN05421786_102112</name>
</gene>
<keyword evidence="1" id="KW-1133">Transmembrane helix</keyword>
<dbReference type="AlphaFoldDB" id="A0A1N7LZ59"/>
<dbReference type="EMBL" id="FTOL01000002">
    <property type="protein sequence ID" value="SIS79049.1"/>
    <property type="molecule type" value="Genomic_DNA"/>
</dbReference>
<dbReference type="RefSeq" id="WP_076551065.1">
    <property type="nucleotide sequence ID" value="NZ_FTOL01000002.1"/>
</dbReference>
<evidence type="ECO:0000256" key="1">
    <source>
        <dbReference type="SAM" id="Phobius"/>
    </source>
</evidence>
<name>A0A1N7LZ59_9FLAO</name>
<dbReference type="Proteomes" id="UP000186744">
    <property type="component" value="Unassembled WGS sequence"/>
</dbReference>
<dbReference type="STRING" id="373668.SAMN05421786_102112"/>
<dbReference type="OrthoDB" id="1271572at2"/>
<sequence>MKNIYRNYNEEDLLVAYLHMTDHTGTINNEMREVINQKFNYNEFVSKAEQRKALIKEKGRVAFEVYHSVQKGETINSVLNNISSEVMDKEDLKIFILEKFDQFSRVRDNDRIDKKTIYRSLLGIVFASINGLLFLYTILSFTSEFSFFLLIPVYILNYLVIRWITKKTKDNIIVFLAVLISVIISTVLPFILLV</sequence>
<keyword evidence="1" id="KW-0812">Transmembrane</keyword>
<feature type="transmembrane region" description="Helical" evidence="1">
    <location>
        <begin position="145"/>
        <end position="165"/>
    </location>
</feature>
<evidence type="ECO:0000313" key="3">
    <source>
        <dbReference type="Proteomes" id="UP000186744"/>
    </source>
</evidence>
<keyword evidence="1" id="KW-0472">Membrane</keyword>
<feature type="transmembrane region" description="Helical" evidence="1">
    <location>
        <begin position="117"/>
        <end position="139"/>
    </location>
</feature>
<organism evidence="2 3">
    <name type="scientific">Chryseobacterium ureilyticum</name>
    <dbReference type="NCBI Taxonomy" id="373668"/>
    <lineage>
        <taxon>Bacteria</taxon>
        <taxon>Pseudomonadati</taxon>
        <taxon>Bacteroidota</taxon>
        <taxon>Flavobacteriia</taxon>
        <taxon>Flavobacteriales</taxon>
        <taxon>Weeksellaceae</taxon>
        <taxon>Chryseobacterium group</taxon>
        <taxon>Chryseobacterium</taxon>
    </lineage>
</organism>
<keyword evidence="3" id="KW-1185">Reference proteome</keyword>
<evidence type="ECO:0000313" key="2">
    <source>
        <dbReference type="EMBL" id="SIS79049.1"/>
    </source>
</evidence>
<feature type="transmembrane region" description="Helical" evidence="1">
    <location>
        <begin position="172"/>
        <end position="193"/>
    </location>
</feature>
<proteinExistence type="predicted"/>
<reference evidence="3" key="1">
    <citation type="submission" date="2017-01" db="EMBL/GenBank/DDBJ databases">
        <authorList>
            <person name="Varghese N."/>
            <person name="Submissions S."/>
        </authorList>
    </citation>
    <scope>NUCLEOTIDE SEQUENCE [LARGE SCALE GENOMIC DNA]</scope>
    <source>
        <strain evidence="3">DSM 18017</strain>
    </source>
</reference>
<protein>
    <submittedName>
        <fullName evidence="2">Uncharacterized protein</fullName>
    </submittedName>
</protein>
<accession>A0A1N7LZ59</accession>